<evidence type="ECO:0000313" key="3">
    <source>
        <dbReference type="EMBL" id="KAK0429671.1"/>
    </source>
</evidence>
<evidence type="ECO:0000313" key="4">
    <source>
        <dbReference type="Proteomes" id="UP001175226"/>
    </source>
</evidence>
<name>A0AA39ITY6_9AGAR</name>
<evidence type="ECO:0000259" key="2">
    <source>
        <dbReference type="Pfam" id="PF20231"/>
    </source>
</evidence>
<feature type="compositionally biased region" description="Basic residues" evidence="1">
    <location>
        <begin position="177"/>
        <end position="188"/>
    </location>
</feature>
<proteinExistence type="predicted"/>
<gene>
    <name evidence="3" type="ORF">EV421DRAFT_2042592</name>
</gene>
<accession>A0AA39ITY6</accession>
<feature type="region of interest" description="Disordered" evidence="1">
    <location>
        <begin position="115"/>
        <end position="137"/>
    </location>
</feature>
<keyword evidence="4" id="KW-1185">Reference proteome</keyword>
<dbReference type="Proteomes" id="UP001175226">
    <property type="component" value="Unassembled WGS sequence"/>
</dbReference>
<feature type="domain" description="DUF6589" evidence="2">
    <location>
        <begin position="559"/>
        <end position="979"/>
    </location>
</feature>
<sequence length="1120" mass="125204">MGFINNDREDSTTKFGIAEHFSYEPAGECHFRNSSGRALSHALAKSHGLQPPLLLFTAVARSLYSERKESTWQQCNKWRNHQRNFALAAWMLSGQPAQTPLHTSSSSSSLAARLTLNDLPPSSPPRTSPDIETPLPVKRGRDLWDFDIHGTPLDPISTDGPEQSSPVRGTPAERAAINRRKGQKKRNRTLQLQQSLSEGERTQFIDDLLRSLEEKNIVFGDVMLHVFDPQLKRGEVRWRGFFEKPGMATTILNFWVDPSNSSTARAEVRNWAINYCSEVLREEAHIITESRYLQSTGRAVNADFVLDFDIEHISKFLHSSAGASMKLLSSFATSTRQLVNKSVTHAIRKSKVVTFAALSLLGQFSQRNNWSHRVMALYLYASGAQRQVISVMSHIGITESYSHLTSKVRTLLARAKRQPRLLRAPFLPPDTLPPASGFGPYIFDSVETGKPSTPVEGSEPMSLPIDSELLLQKLEEIVSIQYGTLRELSQSMCLASRKLAFTGLFVGAYDNINFLTRTPEQALGHTDVMENGTCATIWKLWNASPDDMKIADLNISFNCAPPLSLDDLLPTPAELALMDKCLIHCLLRILVMHGGPAFTVFQSRLDKTLPVTEDKIKPHKTELHPMPAWNIDESTIIGQDDVVHAIYNELCAQDSPLWSIIAKILAGDQLTIARLRSLANIWAGHEGDFAGFGWGVWILGLFHAKIADAHGFLVTHWGIPNKGTRNPGCLAFHNTVLHRNPIVLTSLPPFRTVCDLIFVSLYACVLHCFLLVSGKQTLAEYADSINGEWDTLVKHAQAVYEQYANGSLVDSLRFLRAVEMASEKPIHPLPGDEIFENAVLFIRDRLITRELADAVKAGDSGRVLLVLKLFAFSFQGNGHTKYAHEMLHLIHNITHVWPKPMRKIVLDNWILFPSGNPNSGVECDLMQEHMNFWIKTFYQAHGSGASWKWLEMIAPCVGILRDLAAAMRETLGTDIGVRHAPVNLSVDIPILMQNLTEFEVYKIRGHQFEPEDGAMVPNVITAGIHALSSGTDNPLDEYNKSFLHLQARRRLQPIIVDPMEHQEGRTIDGPAVGDESDVLMELVHALEDDNATYHDSLLRICVDMDLGDSRFVLRWMNGTL</sequence>
<dbReference type="Pfam" id="PF20231">
    <property type="entry name" value="DUF6589"/>
    <property type="match status" value="1"/>
</dbReference>
<dbReference type="AlphaFoldDB" id="A0AA39ITY6"/>
<evidence type="ECO:0000256" key="1">
    <source>
        <dbReference type="SAM" id="MobiDB-lite"/>
    </source>
</evidence>
<organism evidence="3 4">
    <name type="scientific">Armillaria borealis</name>
    <dbReference type="NCBI Taxonomy" id="47425"/>
    <lineage>
        <taxon>Eukaryota</taxon>
        <taxon>Fungi</taxon>
        <taxon>Dikarya</taxon>
        <taxon>Basidiomycota</taxon>
        <taxon>Agaricomycotina</taxon>
        <taxon>Agaricomycetes</taxon>
        <taxon>Agaricomycetidae</taxon>
        <taxon>Agaricales</taxon>
        <taxon>Marasmiineae</taxon>
        <taxon>Physalacriaceae</taxon>
        <taxon>Armillaria</taxon>
    </lineage>
</organism>
<comment type="caution">
    <text evidence="3">The sequence shown here is derived from an EMBL/GenBank/DDBJ whole genome shotgun (WGS) entry which is preliminary data.</text>
</comment>
<dbReference type="EMBL" id="JAUEPT010000222">
    <property type="protein sequence ID" value="KAK0429671.1"/>
    <property type="molecule type" value="Genomic_DNA"/>
</dbReference>
<dbReference type="InterPro" id="IPR046496">
    <property type="entry name" value="DUF6589"/>
</dbReference>
<feature type="region of interest" description="Disordered" evidence="1">
    <location>
        <begin position="150"/>
        <end position="195"/>
    </location>
</feature>
<reference evidence="3" key="1">
    <citation type="submission" date="2023-06" db="EMBL/GenBank/DDBJ databases">
        <authorList>
            <consortium name="Lawrence Berkeley National Laboratory"/>
            <person name="Ahrendt S."/>
            <person name="Sahu N."/>
            <person name="Indic B."/>
            <person name="Wong-Bajracharya J."/>
            <person name="Merenyi Z."/>
            <person name="Ke H.-M."/>
            <person name="Monk M."/>
            <person name="Kocsube S."/>
            <person name="Drula E."/>
            <person name="Lipzen A."/>
            <person name="Balint B."/>
            <person name="Henrissat B."/>
            <person name="Andreopoulos B."/>
            <person name="Martin F.M."/>
            <person name="Harder C.B."/>
            <person name="Rigling D."/>
            <person name="Ford K.L."/>
            <person name="Foster G.D."/>
            <person name="Pangilinan J."/>
            <person name="Papanicolaou A."/>
            <person name="Barry K."/>
            <person name="LaButti K."/>
            <person name="Viragh M."/>
            <person name="Koriabine M."/>
            <person name="Yan M."/>
            <person name="Riley R."/>
            <person name="Champramary S."/>
            <person name="Plett K.L."/>
            <person name="Tsai I.J."/>
            <person name="Slot J."/>
            <person name="Sipos G."/>
            <person name="Plett J."/>
            <person name="Nagy L.G."/>
            <person name="Grigoriev I.V."/>
        </authorList>
    </citation>
    <scope>NUCLEOTIDE SEQUENCE</scope>
    <source>
        <strain evidence="3">FPL87.14</strain>
    </source>
</reference>
<protein>
    <recommendedName>
        <fullName evidence="2">DUF6589 domain-containing protein</fullName>
    </recommendedName>
</protein>